<dbReference type="OrthoDB" id="9799199at2"/>
<keyword evidence="21" id="KW-1185">Reference proteome</keyword>
<evidence type="ECO:0000256" key="19">
    <source>
        <dbReference type="SAM" id="Phobius"/>
    </source>
</evidence>
<comment type="pathway">
    <text evidence="3 18">Phospholipid metabolism; CDP-diacylglycerol biosynthesis; CDP-diacylglycerol from sn-glycerol 3-phosphate: step 3/3.</text>
</comment>
<keyword evidence="14" id="KW-0443">Lipid metabolism</keyword>
<dbReference type="Pfam" id="PF01148">
    <property type="entry name" value="CTP_transf_1"/>
    <property type="match status" value="1"/>
</dbReference>
<keyword evidence="17" id="KW-1208">Phospholipid metabolism</keyword>
<feature type="transmembrane region" description="Helical" evidence="19">
    <location>
        <begin position="133"/>
        <end position="155"/>
    </location>
</feature>
<evidence type="ECO:0000256" key="3">
    <source>
        <dbReference type="ARBA" id="ARBA00005119"/>
    </source>
</evidence>
<keyword evidence="16" id="KW-0594">Phospholipid biosynthesis</keyword>
<keyword evidence="8" id="KW-1003">Cell membrane</keyword>
<accession>A0A3A1Y558</accession>
<evidence type="ECO:0000256" key="11">
    <source>
        <dbReference type="ARBA" id="ARBA00022692"/>
    </source>
</evidence>
<comment type="pathway">
    <text evidence="4">Lipid metabolism.</text>
</comment>
<evidence type="ECO:0000256" key="18">
    <source>
        <dbReference type="RuleBase" id="RU003938"/>
    </source>
</evidence>
<keyword evidence="9" id="KW-0444">Lipid biosynthesis</keyword>
<evidence type="ECO:0000256" key="13">
    <source>
        <dbReference type="ARBA" id="ARBA00022989"/>
    </source>
</evidence>
<evidence type="ECO:0000256" key="9">
    <source>
        <dbReference type="ARBA" id="ARBA00022516"/>
    </source>
</evidence>
<evidence type="ECO:0000256" key="7">
    <source>
        <dbReference type="ARBA" id="ARBA00019373"/>
    </source>
</evidence>
<dbReference type="InterPro" id="IPR000374">
    <property type="entry name" value="PC_trans"/>
</dbReference>
<keyword evidence="12 18" id="KW-0548">Nucleotidyltransferase</keyword>
<evidence type="ECO:0000256" key="17">
    <source>
        <dbReference type="ARBA" id="ARBA00023264"/>
    </source>
</evidence>
<sequence length="312" mass="35810">MKQRIISAIPLILGLLYIIFYSPFIVFYIAFLAIACISIWEYSKLIYNQNPDLEPRRNWKWLYMLVISVATLFPFLPVLSVWLSLGTDKFTQMNSFYISNSQTIMFYATFIWLFSLVIYRRTETLMYIMHPRLVALFAALVNGAFFAGIFAVRYFNGALQQFDINNSPILMLYIFCIVACADSGAYFFGRAFGKNKLSPKISPNKTVEGLLGGLFTAIICALIFVNFTPLNDYMVNSKRMVAFYIFTIVTILLSVHGDLTESFLKRRASVKDSSNIIPGHGGVLDRIDSLQPSFMFIAYYWLFLTLSNFFTF</sequence>
<dbReference type="GO" id="GO:0004605">
    <property type="term" value="F:phosphatidate cytidylyltransferase activity"/>
    <property type="evidence" value="ECO:0007669"/>
    <property type="project" value="UniProtKB-EC"/>
</dbReference>
<evidence type="ECO:0000256" key="15">
    <source>
        <dbReference type="ARBA" id="ARBA00023136"/>
    </source>
</evidence>
<dbReference type="PROSITE" id="PS01315">
    <property type="entry name" value="CDS"/>
    <property type="match status" value="1"/>
</dbReference>
<evidence type="ECO:0000256" key="12">
    <source>
        <dbReference type="ARBA" id="ARBA00022695"/>
    </source>
</evidence>
<keyword evidence="10 18" id="KW-0808">Transferase</keyword>
<feature type="transmembrane region" description="Helical" evidence="19">
    <location>
        <begin position="294"/>
        <end position="311"/>
    </location>
</feature>
<evidence type="ECO:0000256" key="10">
    <source>
        <dbReference type="ARBA" id="ARBA00022679"/>
    </source>
</evidence>
<dbReference type="EMBL" id="NRHC01000033">
    <property type="protein sequence ID" value="RIY33422.1"/>
    <property type="molecule type" value="Genomic_DNA"/>
</dbReference>
<dbReference type="PANTHER" id="PTHR46382">
    <property type="entry name" value="PHOSPHATIDATE CYTIDYLYLTRANSFERASE"/>
    <property type="match status" value="1"/>
</dbReference>
<feature type="transmembrane region" description="Helical" evidence="19">
    <location>
        <begin position="241"/>
        <end position="259"/>
    </location>
</feature>
<keyword evidence="13 19" id="KW-1133">Transmembrane helix</keyword>
<dbReference type="UniPathway" id="UPA00557">
    <property type="reaction ID" value="UER00614"/>
</dbReference>
<dbReference type="RefSeq" id="WP_119524798.1">
    <property type="nucleotide sequence ID" value="NZ_NRHC01000033.1"/>
</dbReference>
<evidence type="ECO:0000256" key="1">
    <source>
        <dbReference type="ARBA" id="ARBA00001698"/>
    </source>
</evidence>
<dbReference type="GO" id="GO:0005886">
    <property type="term" value="C:plasma membrane"/>
    <property type="evidence" value="ECO:0007669"/>
    <property type="project" value="UniProtKB-SubCell"/>
</dbReference>
<dbReference type="PANTHER" id="PTHR46382:SF1">
    <property type="entry name" value="PHOSPHATIDATE CYTIDYLYLTRANSFERASE"/>
    <property type="match status" value="1"/>
</dbReference>
<evidence type="ECO:0000313" key="20">
    <source>
        <dbReference type="EMBL" id="RIY33422.1"/>
    </source>
</evidence>
<feature type="transmembrane region" description="Helical" evidence="19">
    <location>
        <begin position="12"/>
        <end position="40"/>
    </location>
</feature>
<comment type="subcellular location">
    <subcellularLocation>
        <location evidence="2">Cell membrane</location>
        <topology evidence="2">Multi-pass membrane protein</topology>
    </subcellularLocation>
</comment>
<proteinExistence type="inferred from homology"/>
<feature type="transmembrane region" description="Helical" evidence="19">
    <location>
        <begin position="61"/>
        <end position="84"/>
    </location>
</feature>
<evidence type="ECO:0000256" key="8">
    <source>
        <dbReference type="ARBA" id="ARBA00022475"/>
    </source>
</evidence>
<evidence type="ECO:0000256" key="2">
    <source>
        <dbReference type="ARBA" id="ARBA00004651"/>
    </source>
</evidence>
<feature type="transmembrane region" description="Helical" evidence="19">
    <location>
        <begin position="209"/>
        <end position="229"/>
    </location>
</feature>
<feature type="transmembrane region" description="Helical" evidence="19">
    <location>
        <begin position="104"/>
        <end position="121"/>
    </location>
</feature>
<comment type="catalytic activity">
    <reaction evidence="1 18">
        <text>a 1,2-diacyl-sn-glycero-3-phosphate + CTP + H(+) = a CDP-1,2-diacyl-sn-glycerol + diphosphate</text>
        <dbReference type="Rhea" id="RHEA:16229"/>
        <dbReference type="ChEBI" id="CHEBI:15378"/>
        <dbReference type="ChEBI" id="CHEBI:33019"/>
        <dbReference type="ChEBI" id="CHEBI:37563"/>
        <dbReference type="ChEBI" id="CHEBI:58332"/>
        <dbReference type="ChEBI" id="CHEBI:58608"/>
        <dbReference type="EC" id="2.7.7.41"/>
    </reaction>
</comment>
<keyword evidence="15 19" id="KW-0472">Membrane</keyword>
<evidence type="ECO:0000313" key="21">
    <source>
        <dbReference type="Proteomes" id="UP000265691"/>
    </source>
</evidence>
<name>A0A3A1Y558_9GAMM</name>
<evidence type="ECO:0000256" key="16">
    <source>
        <dbReference type="ARBA" id="ARBA00023209"/>
    </source>
</evidence>
<dbReference type="GO" id="GO:0016024">
    <property type="term" value="P:CDP-diacylglycerol biosynthetic process"/>
    <property type="evidence" value="ECO:0007669"/>
    <property type="project" value="UniProtKB-UniPathway"/>
</dbReference>
<evidence type="ECO:0000256" key="14">
    <source>
        <dbReference type="ARBA" id="ARBA00023098"/>
    </source>
</evidence>
<dbReference type="EC" id="2.7.7.41" evidence="6 18"/>
<keyword evidence="11 18" id="KW-0812">Transmembrane</keyword>
<evidence type="ECO:0000256" key="5">
    <source>
        <dbReference type="ARBA" id="ARBA00010185"/>
    </source>
</evidence>
<dbReference type="AlphaFoldDB" id="A0A3A1Y558"/>
<dbReference type="Proteomes" id="UP000265691">
    <property type="component" value="Unassembled WGS sequence"/>
</dbReference>
<comment type="similarity">
    <text evidence="5 18">Belongs to the CDS family.</text>
</comment>
<protein>
    <recommendedName>
        <fullName evidence="7 18">Phosphatidate cytidylyltransferase</fullName>
        <ecNumber evidence="6 18">2.7.7.41</ecNumber>
    </recommendedName>
</protein>
<feature type="transmembrane region" description="Helical" evidence="19">
    <location>
        <begin position="167"/>
        <end position="188"/>
    </location>
</feature>
<organism evidence="20 21">
    <name type="scientific">Psittacicella hinzii</name>
    <dbReference type="NCBI Taxonomy" id="2028575"/>
    <lineage>
        <taxon>Bacteria</taxon>
        <taxon>Pseudomonadati</taxon>
        <taxon>Pseudomonadota</taxon>
        <taxon>Gammaproteobacteria</taxon>
        <taxon>Pasteurellales</taxon>
        <taxon>Psittacicellaceae</taxon>
        <taxon>Psittacicella</taxon>
    </lineage>
</organism>
<gene>
    <name evidence="20" type="ORF">CKF54_02960</name>
</gene>
<reference evidence="20 21" key="1">
    <citation type="submission" date="2017-08" db="EMBL/GenBank/DDBJ databases">
        <title>Reclassification of Bisgaard taxon 37 and 44.</title>
        <authorList>
            <person name="Christensen H."/>
        </authorList>
    </citation>
    <scope>NUCLEOTIDE SEQUENCE [LARGE SCALE GENOMIC DNA]</scope>
    <source>
        <strain evidence="20 21">B96_3</strain>
    </source>
</reference>
<comment type="caution">
    <text evidence="20">The sequence shown here is derived from an EMBL/GenBank/DDBJ whole genome shotgun (WGS) entry which is preliminary data.</text>
</comment>
<evidence type="ECO:0000256" key="6">
    <source>
        <dbReference type="ARBA" id="ARBA00012487"/>
    </source>
</evidence>
<evidence type="ECO:0000256" key="4">
    <source>
        <dbReference type="ARBA" id="ARBA00005189"/>
    </source>
</evidence>